<evidence type="ECO:0000313" key="2">
    <source>
        <dbReference type="Proteomes" id="UP000694700"/>
    </source>
</evidence>
<protein>
    <submittedName>
        <fullName evidence="1">Uncharacterized protein</fullName>
    </submittedName>
</protein>
<accession>A0A8C2B619</accession>
<dbReference type="Proteomes" id="UP000694700">
    <property type="component" value="Unplaced"/>
</dbReference>
<name>A0A8C2B619_CYPCA</name>
<dbReference type="Proteomes" id="UP000694701">
    <property type="component" value="Unplaced"/>
</dbReference>
<proteinExistence type="predicted"/>
<organism evidence="1 2">
    <name type="scientific">Cyprinus carpio</name>
    <name type="common">Common carp</name>
    <dbReference type="NCBI Taxonomy" id="7962"/>
    <lineage>
        <taxon>Eukaryota</taxon>
        <taxon>Metazoa</taxon>
        <taxon>Chordata</taxon>
        <taxon>Craniata</taxon>
        <taxon>Vertebrata</taxon>
        <taxon>Euteleostomi</taxon>
        <taxon>Actinopterygii</taxon>
        <taxon>Neopterygii</taxon>
        <taxon>Teleostei</taxon>
        <taxon>Ostariophysi</taxon>
        <taxon>Cypriniformes</taxon>
        <taxon>Cyprinidae</taxon>
        <taxon>Cyprininae</taxon>
        <taxon>Cyprinus</taxon>
    </lineage>
</organism>
<reference evidence="1" key="1">
    <citation type="submission" date="2025-05" db="UniProtKB">
        <authorList>
            <consortium name="Ensembl"/>
        </authorList>
    </citation>
    <scope>IDENTIFICATION</scope>
</reference>
<dbReference type="Ensembl" id="ENSCCRT00015117954.1">
    <property type="protein sequence ID" value="ENSCCRP00015114332.1"/>
    <property type="gene ID" value="ENSCCRG00015045215.1"/>
</dbReference>
<dbReference type="AlphaFoldDB" id="A0A8C2B619"/>
<dbReference type="Ensembl" id="ENSCCRT00020106723.1">
    <property type="protein sequence ID" value="ENSCCRP00020097604.1"/>
    <property type="gene ID" value="ENSCCRG00020044917.1"/>
</dbReference>
<sequence length="106" mass="11521">VALLIDATLPKTGSGLALWLLESGCRWELLSTHGALVFLVGMQLGMLRQLVTVDLLMALQVAEATEGLVAELAGIRRCHVFARGRGRHPGEPRVIITICNAKHRQN</sequence>
<evidence type="ECO:0000313" key="1">
    <source>
        <dbReference type="Ensembl" id="ENSCCRP00015114332.1"/>
    </source>
</evidence>